<accession>A0ABR7PA44</accession>
<dbReference type="InterPro" id="IPR005119">
    <property type="entry name" value="LysR_subst-bd"/>
</dbReference>
<evidence type="ECO:0000256" key="3">
    <source>
        <dbReference type="ARBA" id="ARBA00023125"/>
    </source>
</evidence>
<comment type="caution">
    <text evidence="6">The sequence shown here is derived from an EMBL/GenBank/DDBJ whole genome shotgun (WGS) entry which is preliminary data.</text>
</comment>
<evidence type="ECO:0000256" key="1">
    <source>
        <dbReference type="ARBA" id="ARBA00009437"/>
    </source>
</evidence>
<keyword evidence="4" id="KW-0804">Transcription</keyword>
<evidence type="ECO:0000313" key="6">
    <source>
        <dbReference type="EMBL" id="MBC8628282.1"/>
    </source>
</evidence>
<dbReference type="PROSITE" id="PS50931">
    <property type="entry name" value="HTH_LYSR"/>
    <property type="match status" value="1"/>
</dbReference>
<evidence type="ECO:0000259" key="5">
    <source>
        <dbReference type="PROSITE" id="PS50931"/>
    </source>
</evidence>
<dbReference type="PANTHER" id="PTHR30346:SF0">
    <property type="entry name" value="HCA OPERON TRANSCRIPTIONAL ACTIVATOR HCAR"/>
    <property type="match status" value="1"/>
</dbReference>
<dbReference type="InterPro" id="IPR036388">
    <property type="entry name" value="WH-like_DNA-bd_sf"/>
</dbReference>
<sequence length="294" mass="33155">MNTMQLECFLAVADNLSFARAAEQLHVTQPAITHQINSLENELQAKLVRRTTRIVELTPDGRTFLGYAKNILKATHFAKKRLSEHHQDYIQTFSIGCHNPSELNLISLVLKQLYQTFPMLHPDLRMIPFPALRNMVEEEAIDVMIGFRDEKINLASVTYVELAQCGITCALSKEHPLANRKCLTLEDLNEEPLVLCEPDRCAEAIAHIQGQLLASRSPSQIYFGENLECTLAFAKAGIGLALLPDLPFMCQQNLAYIPLENESVISFGLYYKSSFNSPILRAFIQILKDICSQF</sequence>
<dbReference type="PRINTS" id="PR00039">
    <property type="entry name" value="HTHLYSR"/>
</dbReference>
<dbReference type="RefSeq" id="WP_187558468.1">
    <property type="nucleotide sequence ID" value="NZ_JACRTP010000002.1"/>
</dbReference>
<keyword evidence="2" id="KW-0805">Transcription regulation</keyword>
<organism evidence="6 7">
    <name type="scientific">Blautia stercoris</name>
    <dbReference type="NCBI Taxonomy" id="871664"/>
    <lineage>
        <taxon>Bacteria</taxon>
        <taxon>Bacillati</taxon>
        <taxon>Bacillota</taxon>
        <taxon>Clostridia</taxon>
        <taxon>Lachnospirales</taxon>
        <taxon>Lachnospiraceae</taxon>
        <taxon>Blautia</taxon>
    </lineage>
</organism>
<evidence type="ECO:0000256" key="4">
    <source>
        <dbReference type="ARBA" id="ARBA00023163"/>
    </source>
</evidence>
<dbReference type="Gene3D" id="1.10.10.10">
    <property type="entry name" value="Winged helix-like DNA-binding domain superfamily/Winged helix DNA-binding domain"/>
    <property type="match status" value="1"/>
</dbReference>
<evidence type="ECO:0000256" key="2">
    <source>
        <dbReference type="ARBA" id="ARBA00023015"/>
    </source>
</evidence>
<dbReference type="Pfam" id="PF00126">
    <property type="entry name" value="HTH_1"/>
    <property type="match status" value="1"/>
</dbReference>
<dbReference type="Proteomes" id="UP000661649">
    <property type="component" value="Unassembled WGS sequence"/>
</dbReference>
<proteinExistence type="inferred from homology"/>
<dbReference type="EMBL" id="JACRTP010000002">
    <property type="protein sequence ID" value="MBC8628282.1"/>
    <property type="molecule type" value="Genomic_DNA"/>
</dbReference>
<dbReference type="InterPro" id="IPR000847">
    <property type="entry name" value="LysR_HTH_N"/>
</dbReference>
<dbReference type="CDD" id="cd05466">
    <property type="entry name" value="PBP2_LTTR_substrate"/>
    <property type="match status" value="1"/>
</dbReference>
<keyword evidence="7" id="KW-1185">Reference proteome</keyword>
<comment type="similarity">
    <text evidence="1">Belongs to the LysR transcriptional regulatory family.</text>
</comment>
<dbReference type="PANTHER" id="PTHR30346">
    <property type="entry name" value="TRANSCRIPTIONAL DUAL REGULATOR HCAR-RELATED"/>
    <property type="match status" value="1"/>
</dbReference>
<dbReference type="SUPFAM" id="SSF53850">
    <property type="entry name" value="Periplasmic binding protein-like II"/>
    <property type="match status" value="1"/>
</dbReference>
<keyword evidence="3" id="KW-0238">DNA-binding</keyword>
<dbReference type="Pfam" id="PF03466">
    <property type="entry name" value="LysR_substrate"/>
    <property type="match status" value="1"/>
</dbReference>
<dbReference type="SUPFAM" id="SSF46785">
    <property type="entry name" value="Winged helix' DNA-binding domain"/>
    <property type="match status" value="1"/>
</dbReference>
<gene>
    <name evidence="6" type="ORF">H8712_06580</name>
</gene>
<reference evidence="6 7" key="1">
    <citation type="submission" date="2020-08" db="EMBL/GenBank/DDBJ databases">
        <title>Genome public.</title>
        <authorList>
            <person name="Liu C."/>
            <person name="Sun Q."/>
        </authorList>
    </citation>
    <scope>NUCLEOTIDE SEQUENCE [LARGE SCALE GENOMIC DNA]</scope>
    <source>
        <strain evidence="6 7">3_YM_SP_D4_24.mj</strain>
    </source>
</reference>
<feature type="domain" description="HTH lysR-type" evidence="5">
    <location>
        <begin position="1"/>
        <end position="58"/>
    </location>
</feature>
<dbReference type="Gene3D" id="3.40.190.290">
    <property type="match status" value="1"/>
</dbReference>
<protein>
    <submittedName>
        <fullName evidence="6">LysR family transcriptional regulator</fullName>
    </submittedName>
</protein>
<dbReference type="InterPro" id="IPR036390">
    <property type="entry name" value="WH_DNA-bd_sf"/>
</dbReference>
<name>A0ABR7PA44_9FIRM</name>
<evidence type="ECO:0000313" key="7">
    <source>
        <dbReference type="Proteomes" id="UP000661649"/>
    </source>
</evidence>